<dbReference type="KEGG" id="mmor:MMOR_48830"/>
<gene>
    <name evidence="3" type="ORF">MMOR_48830</name>
</gene>
<dbReference type="EMBL" id="AP022560">
    <property type="protein sequence ID" value="BBX03947.1"/>
    <property type="molecule type" value="Genomic_DNA"/>
</dbReference>
<organism evidence="3 4">
    <name type="scientific">Mycolicibacterium moriokaense</name>
    <dbReference type="NCBI Taxonomy" id="39691"/>
    <lineage>
        <taxon>Bacteria</taxon>
        <taxon>Bacillati</taxon>
        <taxon>Actinomycetota</taxon>
        <taxon>Actinomycetes</taxon>
        <taxon>Mycobacteriales</taxon>
        <taxon>Mycobacteriaceae</taxon>
        <taxon>Mycolicibacterium</taxon>
    </lineage>
</organism>
<proteinExistence type="predicted"/>
<reference evidence="3 4" key="1">
    <citation type="journal article" date="2019" name="Emerg. Microbes Infect.">
        <title>Comprehensive subspecies identification of 175 nontuberculous mycobacteria species based on 7547 genomic profiles.</title>
        <authorList>
            <person name="Matsumoto Y."/>
            <person name="Kinjo T."/>
            <person name="Motooka D."/>
            <person name="Nabeya D."/>
            <person name="Jung N."/>
            <person name="Uechi K."/>
            <person name="Horii T."/>
            <person name="Iida T."/>
            <person name="Fujita J."/>
            <person name="Nakamura S."/>
        </authorList>
    </citation>
    <scope>NUCLEOTIDE SEQUENCE [LARGE SCALE GENOMIC DNA]</scope>
    <source>
        <strain evidence="3 4">JCM 6375</strain>
    </source>
</reference>
<sequence>MAAALTVTLAVGTVPTAHADPAAPAPPPPPPEEPSPWPDIRYYQQLDANTFALPGGVWFVAPTGQNCGIWGRGNFGCTGYIPGAPAGVSHIGWINGDRAVHYDWSMAVRFPATRAEKPLPPRSFIQHEGTKCAVTPDNRTFCERGPMKFVIEPTKTWLSAPWTDQSWRWLGPTDTRPVQSPPG</sequence>
<feature type="compositionally biased region" description="Pro residues" evidence="1">
    <location>
        <begin position="23"/>
        <end position="37"/>
    </location>
</feature>
<name>A0AAD1M7I3_9MYCO</name>
<evidence type="ECO:0000256" key="1">
    <source>
        <dbReference type="SAM" id="MobiDB-lite"/>
    </source>
</evidence>
<keyword evidence="2" id="KW-0732">Signal</keyword>
<dbReference type="Proteomes" id="UP000466681">
    <property type="component" value="Chromosome"/>
</dbReference>
<feature type="chain" id="PRO_5041996694" description="Secreted protein" evidence="2">
    <location>
        <begin position="20"/>
        <end position="183"/>
    </location>
</feature>
<evidence type="ECO:0008006" key="5">
    <source>
        <dbReference type="Google" id="ProtNLM"/>
    </source>
</evidence>
<feature type="signal peptide" evidence="2">
    <location>
        <begin position="1"/>
        <end position="19"/>
    </location>
</feature>
<evidence type="ECO:0000256" key="2">
    <source>
        <dbReference type="SAM" id="SignalP"/>
    </source>
</evidence>
<dbReference type="RefSeq" id="WP_083149295.1">
    <property type="nucleotide sequence ID" value="NZ_AP022560.1"/>
</dbReference>
<evidence type="ECO:0000313" key="4">
    <source>
        <dbReference type="Proteomes" id="UP000466681"/>
    </source>
</evidence>
<keyword evidence="4" id="KW-1185">Reference proteome</keyword>
<evidence type="ECO:0000313" key="3">
    <source>
        <dbReference type="EMBL" id="BBX03947.1"/>
    </source>
</evidence>
<dbReference type="AlphaFoldDB" id="A0AAD1M7I3"/>
<protein>
    <recommendedName>
        <fullName evidence="5">Secreted protein</fullName>
    </recommendedName>
</protein>
<feature type="region of interest" description="Disordered" evidence="1">
    <location>
        <begin position="17"/>
        <end position="39"/>
    </location>
</feature>
<accession>A0AAD1M7I3</accession>